<dbReference type="SUPFAM" id="SSF82199">
    <property type="entry name" value="SET domain"/>
    <property type="match status" value="1"/>
</dbReference>
<keyword evidence="6" id="KW-0156">Chromatin regulator</keyword>
<dbReference type="Gene3D" id="2.30.280.10">
    <property type="entry name" value="SRA-YDG"/>
    <property type="match status" value="1"/>
</dbReference>
<dbReference type="Pfam" id="PF00856">
    <property type="entry name" value="SET"/>
    <property type="match status" value="1"/>
</dbReference>
<dbReference type="InterPro" id="IPR001214">
    <property type="entry name" value="SET_dom"/>
</dbReference>
<dbReference type="PROSITE" id="PS51575">
    <property type="entry name" value="SAM_MT43_SUVAR39_2"/>
    <property type="match status" value="1"/>
</dbReference>
<keyword evidence="8" id="KW-0137">Centromere</keyword>
<dbReference type="InterPro" id="IPR003616">
    <property type="entry name" value="Post-SET_dom"/>
</dbReference>
<gene>
    <name evidence="15" type="ORF">SAY86_012540</name>
</gene>
<feature type="region of interest" description="Disordered" evidence="10">
    <location>
        <begin position="88"/>
        <end position="137"/>
    </location>
</feature>
<name>A0AAN7LWV3_TRANT</name>
<evidence type="ECO:0000313" key="15">
    <source>
        <dbReference type="EMBL" id="KAK4794546.1"/>
    </source>
</evidence>
<dbReference type="GO" id="GO:0005634">
    <property type="term" value="C:nucleus"/>
    <property type="evidence" value="ECO:0007669"/>
    <property type="project" value="UniProtKB-SubCell"/>
</dbReference>
<dbReference type="PANTHER" id="PTHR45660:SF73">
    <property type="entry name" value="HISTONE-LYSINE N-METHYLTRANSFERASE, H3 LYSINE-9 SPECIFIC SUVH1"/>
    <property type="match status" value="1"/>
</dbReference>
<dbReference type="SUPFAM" id="SSF88697">
    <property type="entry name" value="PUA domain-like"/>
    <property type="match status" value="1"/>
</dbReference>
<feature type="domain" description="YDG" evidence="14">
    <location>
        <begin position="215"/>
        <end position="363"/>
    </location>
</feature>
<dbReference type="PROSITE" id="PS50867">
    <property type="entry name" value="PRE_SET"/>
    <property type="match status" value="1"/>
</dbReference>
<feature type="compositionally biased region" description="Polar residues" evidence="10">
    <location>
        <begin position="92"/>
        <end position="102"/>
    </location>
</feature>
<evidence type="ECO:0008006" key="17">
    <source>
        <dbReference type="Google" id="ProtNLM"/>
    </source>
</evidence>
<comment type="caution">
    <text evidence="15">The sequence shown here is derived from an EMBL/GenBank/DDBJ whole genome shotgun (WGS) entry which is preliminary data.</text>
</comment>
<evidence type="ECO:0000256" key="6">
    <source>
        <dbReference type="ARBA" id="ARBA00022853"/>
    </source>
</evidence>
<evidence type="ECO:0000256" key="9">
    <source>
        <dbReference type="PROSITE-ProRule" id="PRU00358"/>
    </source>
</evidence>
<sequence length="678" mass="75357">MQEGAGHSAAPPSSSADRLRVLDVKPLRSLKPIFPPSNQAPPLVCASPHGPFPANYASFYPFYIPPLPPEPEPPEHPEMPPTWAAAAPTPIRSFTTPGSSDATEMENGDKEPLRAGRKRASPVRASGSSQKRGTKTSFVRTAGTFEIPMSSFDSETGNREMTNYVLTTFDGLRRRLSQWEDAKEAPGGIIRRADLKASNLLMTQGLRTNSKKRVGPVPGVEIGDIFFFRMEMCLVGLHTQSMSGIDYMMVRGEIEEEPIALSVVSSGYYDDDAEDKDILIYSGQGGAMSKPGKQASDQKLEKGNLALERSMHRANEVRVIRGIPDAVNPNSKVYVYDGMYIIQQSWMEKVKTGANTFKYKLVRIPGQPDAFGVWKMIQRWKEDLNSRSGLIIPDLTSGSENVAVSLVNEVDDEKGPSHFTYLSTLKYSRPFSVLHSSYECSCSNACKPGNLNCSCIRKNGGDFPYTANGVLVNRRPLVYECSPSCPCSPNCKNRVSQGGPKLRLEVFKTTNRGWGLRCCDPIRAGTFICEYAGEVIDKDRMKWKADEREIDEYIFDTSRVYAQFKWNYEAGLLDDENSSASSEEYGIPSPLYISAKEFGNVSRFMNHSCYPNVFWQPVTYGTSNESYLHIAFYAKKHIPPMTELTCDYGVVPEDSIGSAYRKRKCICGSLNCHGYFGL</sequence>
<keyword evidence="2" id="KW-0158">Chromosome</keyword>
<dbReference type="SMART" id="SM00466">
    <property type="entry name" value="SRA"/>
    <property type="match status" value="1"/>
</dbReference>
<dbReference type="SMART" id="SM00317">
    <property type="entry name" value="SET"/>
    <property type="match status" value="1"/>
</dbReference>
<dbReference type="FunFam" id="2.30.280.10:FF:000003">
    <property type="entry name" value="Histone-lysine N-methyltransferase, H3 lysine-9 specific SUVH5"/>
    <property type="match status" value="1"/>
</dbReference>
<dbReference type="InterPro" id="IPR015947">
    <property type="entry name" value="PUA-like_sf"/>
</dbReference>
<keyword evidence="4" id="KW-0808">Transferase</keyword>
<dbReference type="GO" id="GO:0000775">
    <property type="term" value="C:chromosome, centromeric region"/>
    <property type="evidence" value="ECO:0007669"/>
    <property type="project" value="UniProtKB-SubCell"/>
</dbReference>
<dbReference type="Gene3D" id="2.170.270.10">
    <property type="entry name" value="SET domain"/>
    <property type="match status" value="1"/>
</dbReference>
<dbReference type="InterPro" id="IPR007728">
    <property type="entry name" value="Pre-SET_dom"/>
</dbReference>
<feature type="domain" description="Pre-SET" evidence="12">
    <location>
        <begin position="438"/>
        <end position="499"/>
    </location>
</feature>
<dbReference type="InterPro" id="IPR046341">
    <property type="entry name" value="SET_dom_sf"/>
</dbReference>
<keyword evidence="16" id="KW-1185">Reference proteome</keyword>
<evidence type="ECO:0000256" key="4">
    <source>
        <dbReference type="ARBA" id="ARBA00022679"/>
    </source>
</evidence>
<organism evidence="15 16">
    <name type="scientific">Trapa natans</name>
    <name type="common">Water chestnut</name>
    <dbReference type="NCBI Taxonomy" id="22666"/>
    <lineage>
        <taxon>Eukaryota</taxon>
        <taxon>Viridiplantae</taxon>
        <taxon>Streptophyta</taxon>
        <taxon>Embryophyta</taxon>
        <taxon>Tracheophyta</taxon>
        <taxon>Spermatophyta</taxon>
        <taxon>Magnoliopsida</taxon>
        <taxon>eudicotyledons</taxon>
        <taxon>Gunneridae</taxon>
        <taxon>Pentapetalae</taxon>
        <taxon>rosids</taxon>
        <taxon>malvids</taxon>
        <taxon>Myrtales</taxon>
        <taxon>Lythraceae</taxon>
        <taxon>Trapa</taxon>
    </lineage>
</organism>
<feature type="region of interest" description="Disordered" evidence="10">
    <location>
        <begin position="1"/>
        <end position="21"/>
    </location>
</feature>
<feature type="compositionally biased region" description="Low complexity" evidence="10">
    <location>
        <begin position="1"/>
        <end position="16"/>
    </location>
</feature>
<dbReference type="InterPro" id="IPR025794">
    <property type="entry name" value="H3-K9-MeTrfase_plant"/>
</dbReference>
<evidence type="ECO:0000256" key="5">
    <source>
        <dbReference type="ARBA" id="ARBA00022691"/>
    </source>
</evidence>
<dbReference type="InterPro" id="IPR003105">
    <property type="entry name" value="SRA_YDG"/>
</dbReference>
<accession>A0AAN7LWV3</accession>
<evidence type="ECO:0000256" key="7">
    <source>
        <dbReference type="ARBA" id="ARBA00023242"/>
    </source>
</evidence>
<evidence type="ECO:0000259" key="11">
    <source>
        <dbReference type="PROSITE" id="PS50280"/>
    </source>
</evidence>
<feature type="compositionally biased region" description="Polar residues" evidence="10">
    <location>
        <begin position="126"/>
        <end position="137"/>
    </location>
</feature>
<dbReference type="PANTHER" id="PTHR45660">
    <property type="entry name" value="HISTONE-LYSINE N-METHYLTRANSFERASE SETMAR"/>
    <property type="match status" value="1"/>
</dbReference>
<dbReference type="GO" id="GO:0042054">
    <property type="term" value="F:histone methyltransferase activity"/>
    <property type="evidence" value="ECO:0007669"/>
    <property type="project" value="InterPro"/>
</dbReference>
<dbReference type="PROSITE" id="PS51015">
    <property type="entry name" value="YDG"/>
    <property type="match status" value="1"/>
</dbReference>
<evidence type="ECO:0000313" key="16">
    <source>
        <dbReference type="Proteomes" id="UP001346149"/>
    </source>
</evidence>
<feature type="domain" description="SET" evidence="11">
    <location>
        <begin position="502"/>
        <end position="649"/>
    </location>
</feature>
<dbReference type="Pfam" id="PF05033">
    <property type="entry name" value="Pre-SET"/>
    <property type="match status" value="1"/>
</dbReference>
<dbReference type="AlphaFoldDB" id="A0AAN7LWV3"/>
<evidence type="ECO:0000256" key="2">
    <source>
        <dbReference type="ARBA" id="ARBA00022454"/>
    </source>
</evidence>
<dbReference type="InterPro" id="IPR036987">
    <property type="entry name" value="SRA-YDG_sf"/>
</dbReference>
<keyword evidence="3" id="KW-0489">Methyltransferase</keyword>
<evidence type="ECO:0000256" key="1">
    <source>
        <dbReference type="ARBA" id="ARBA00004584"/>
    </source>
</evidence>
<evidence type="ECO:0000259" key="13">
    <source>
        <dbReference type="PROSITE" id="PS50868"/>
    </source>
</evidence>
<evidence type="ECO:0000256" key="8">
    <source>
        <dbReference type="ARBA" id="ARBA00023328"/>
    </source>
</evidence>
<keyword evidence="5" id="KW-0949">S-adenosyl-L-methionine</keyword>
<evidence type="ECO:0000259" key="14">
    <source>
        <dbReference type="PROSITE" id="PS51015"/>
    </source>
</evidence>
<evidence type="ECO:0000256" key="3">
    <source>
        <dbReference type="ARBA" id="ARBA00022603"/>
    </source>
</evidence>
<feature type="domain" description="Post-SET" evidence="13">
    <location>
        <begin position="661"/>
        <end position="677"/>
    </location>
</feature>
<evidence type="ECO:0000259" key="12">
    <source>
        <dbReference type="PROSITE" id="PS50867"/>
    </source>
</evidence>
<protein>
    <recommendedName>
        <fullName evidence="17">Histone-lysine N-methyltransferase, H3 lysine-9 specific SUVH1</fullName>
    </recommendedName>
</protein>
<evidence type="ECO:0000256" key="10">
    <source>
        <dbReference type="SAM" id="MobiDB-lite"/>
    </source>
</evidence>
<dbReference type="InterPro" id="IPR051357">
    <property type="entry name" value="H3K9_HMTase_SUVAR3-9"/>
</dbReference>
<dbReference type="GO" id="GO:0032259">
    <property type="term" value="P:methylation"/>
    <property type="evidence" value="ECO:0007669"/>
    <property type="project" value="UniProtKB-KW"/>
</dbReference>
<dbReference type="GO" id="GO:0008270">
    <property type="term" value="F:zinc ion binding"/>
    <property type="evidence" value="ECO:0007669"/>
    <property type="project" value="InterPro"/>
</dbReference>
<dbReference type="PROSITE" id="PS50280">
    <property type="entry name" value="SET"/>
    <property type="match status" value="1"/>
</dbReference>
<dbReference type="EMBL" id="JAXQNO010000007">
    <property type="protein sequence ID" value="KAK4794546.1"/>
    <property type="molecule type" value="Genomic_DNA"/>
</dbReference>
<dbReference type="Proteomes" id="UP001346149">
    <property type="component" value="Unassembled WGS sequence"/>
</dbReference>
<dbReference type="GO" id="GO:0003690">
    <property type="term" value="F:double-stranded DNA binding"/>
    <property type="evidence" value="ECO:0007669"/>
    <property type="project" value="TreeGrafter"/>
</dbReference>
<dbReference type="PROSITE" id="PS50868">
    <property type="entry name" value="POST_SET"/>
    <property type="match status" value="1"/>
</dbReference>
<dbReference type="Pfam" id="PF02182">
    <property type="entry name" value="SAD_SRA"/>
    <property type="match status" value="1"/>
</dbReference>
<proteinExistence type="predicted"/>
<comment type="subcellular location">
    <subcellularLocation>
        <location evidence="1">Chromosome</location>
        <location evidence="1">Centromere</location>
    </subcellularLocation>
    <subcellularLocation>
        <location evidence="9">Nucleus</location>
    </subcellularLocation>
</comment>
<dbReference type="SMART" id="SM00468">
    <property type="entry name" value="PreSET"/>
    <property type="match status" value="1"/>
</dbReference>
<keyword evidence="7 9" id="KW-0539">Nucleus</keyword>
<reference evidence="15 16" key="1">
    <citation type="journal article" date="2023" name="Hortic Res">
        <title>Pangenome of water caltrop reveals structural variations and asymmetric subgenome divergence after allopolyploidization.</title>
        <authorList>
            <person name="Zhang X."/>
            <person name="Chen Y."/>
            <person name="Wang L."/>
            <person name="Yuan Y."/>
            <person name="Fang M."/>
            <person name="Shi L."/>
            <person name="Lu R."/>
            <person name="Comes H.P."/>
            <person name="Ma Y."/>
            <person name="Chen Y."/>
            <person name="Huang G."/>
            <person name="Zhou Y."/>
            <person name="Zheng Z."/>
            <person name="Qiu Y."/>
        </authorList>
    </citation>
    <scope>NUCLEOTIDE SEQUENCE [LARGE SCALE GENOMIC DNA]</scope>
    <source>
        <strain evidence="15">F231</strain>
    </source>
</reference>